<dbReference type="SMART" id="SM00248">
    <property type="entry name" value="ANK"/>
    <property type="match status" value="3"/>
</dbReference>
<dbReference type="Proteomes" id="UP001336250">
    <property type="component" value="Unassembled WGS sequence"/>
</dbReference>
<dbReference type="PANTHER" id="PTHR24171">
    <property type="entry name" value="ANKYRIN REPEAT DOMAIN-CONTAINING PROTEIN 39-RELATED"/>
    <property type="match status" value="1"/>
</dbReference>
<dbReference type="Pfam" id="PF12796">
    <property type="entry name" value="Ank_2"/>
    <property type="match status" value="1"/>
</dbReference>
<sequence length="218" mass="23809">MTRHPTDRRDALRLTVAAVLAGAGLAARAGSYDDYFRAIDIDAPHIVADLLRRGFDPNARDERGQVGLYLALRSPSPKVAEVLWSHPQLDFDAPNNAGETPLMMAAMKGEVDWVRRLIARGARINKPGWNAMHYGAIAPDQRVMQLLLANGGDIAARSPNGTTPLMMAARNGDERTVDLLLQRGADPTARNDRNLSAADLALSQDRDNLAARLQKLTR</sequence>
<name>A0AAW9Q7R3_9BURK</name>
<feature type="repeat" description="ANK" evidence="3">
    <location>
        <begin position="127"/>
        <end position="159"/>
    </location>
</feature>
<dbReference type="SUPFAM" id="SSF48403">
    <property type="entry name" value="Ankyrin repeat"/>
    <property type="match status" value="1"/>
</dbReference>
<dbReference type="InterPro" id="IPR002110">
    <property type="entry name" value="Ankyrin_rpt"/>
</dbReference>
<dbReference type="EMBL" id="JAZIBG010000036">
    <property type="protein sequence ID" value="MEF7615806.1"/>
    <property type="molecule type" value="Genomic_DNA"/>
</dbReference>
<keyword evidence="1" id="KW-0677">Repeat</keyword>
<evidence type="ECO:0000256" key="1">
    <source>
        <dbReference type="ARBA" id="ARBA00022737"/>
    </source>
</evidence>
<evidence type="ECO:0000256" key="3">
    <source>
        <dbReference type="PROSITE-ProRule" id="PRU00023"/>
    </source>
</evidence>
<dbReference type="PRINTS" id="PR01415">
    <property type="entry name" value="ANKYRIN"/>
</dbReference>
<comment type="caution">
    <text evidence="4">The sequence shown here is derived from an EMBL/GenBank/DDBJ whole genome shotgun (WGS) entry which is preliminary data.</text>
</comment>
<dbReference type="PROSITE" id="PS50088">
    <property type="entry name" value="ANK_REPEAT"/>
    <property type="match status" value="3"/>
</dbReference>
<keyword evidence="5" id="KW-1185">Reference proteome</keyword>
<dbReference type="PROSITE" id="PS51318">
    <property type="entry name" value="TAT"/>
    <property type="match status" value="1"/>
</dbReference>
<dbReference type="InterPro" id="IPR006311">
    <property type="entry name" value="TAT_signal"/>
</dbReference>
<gene>
    <name evidence="4" type="ORF">V4F39_17970</name>
</gene>
<proteinExistence type="predicted"/>
<dbReference type="PROSITE" id="PS50297">
    <property type="entry name" value="ANK_REP_REGION"/>
    <property type="match status" value="2"/>
</dbReference>
<evidence type="ECO:0000313" key="5">
    <source>
        <dbReference type="Proteomes" id="UP001336250"/>
    </source>
</evidence>
<dbReference type="Gene3D" id="1.25.40.20">
    <property type="entry name" value="Ankyrin repeat-containing domain"/>
    <property type="match status" value="1"/>
</dbReference>
<feature type="repeat" description="ANK" evidence="3">
    <location>
        <begin position="160"/>
        <end position="192"/>
    </location>
</feature>
<dbReference type="InterPro" id="IPR036770">
    <property type="entry name" value="Ankyrin_rpt-contain_sf"/>
</dbReference>
<evidence type="ECO:0000313" key="4">
    <source>
        <dbReference type="EMBL" id="MEF7615806.1"/>
    </source>
</evidence>
<dbReference type="RefSeq" id="WP_332291130.1">
    <property type="nucleotide sequence ID" value="NZ_JAZIBG010000036.1"/>
</dbReference>
<keyword evidence="2 3" id="KW-0040">ANK repeat</keyword>
<evidence type="ECO:0000256" key="2">
    <source>
        <dbReference type="ARBA" id="ARBA00023043"/>
    </source>
</evidence>
<dbReference type="AlphaFoldDB" id="A0AAW9Q7R3"/>
<accession>A0AAW9Q7R3</accession>
<protein>
    <submittedName>
        <fullName evidence="4">Ankyrin repeat domain-containing protein</fullName>
    </submittedName>
</protein>
<reference evidence="4 5" key="1">
    <citation type="submission" date="2024-02" db="EMBL/GenBank/DDBJ databases">
        <title>Genome sequence of Aquincola sp. MAHUQ-54.</title>
        <authorList>
            <person name="Huq M.A."/>
        </authorList>
    </citation>
    <scope>NUCLEOTIDE SEQUENCE [LARGE SCALE GENOMIC DNA]</scope>
    <source>
        <strain evidence="4 5">MAHUQ-54</strain>
    </source>
</reference>
<feature type="repeat" description="ANK" evidence="3">
    <location>
        <begin position="97"/>
        <end position="125"/>
    </location>
</feature>
<organism evidence="4 5">
    <name type="scientific">Aquincola agrisoli</name>
    <dbReference type="NCBI Taxonomy" id="3119538"/>
    <lineage>
        <taxon>Bacteria</taxon>
        <taxon>Pseudomonadati</taxon>
        <taxon>Pseudomonadota</taxon>
        <taxon>Betaproteobacteria</taxon>
        <taxon>Burkholderiales</taxon>
        <taxon>Sphaerotilaceae</taxon>
        <taxon>Aquincola</taxon>
    </lineage>
</organism>